<dbReference type="Proteomes" id="UP000248646">
    <property type="component" value="Unassembled WGS sequence"/>
</dbReference>
<dbReference type="OrthoDB" id="1726013at2"/>
<keyword evidence="1" id="KW-1133">Transmembrane helix</keyword>
<keyword evidence="3" id="KW-1185">Reference proteome</keyword>
<dbReference type="Pfam" id="PF10942">
    <property type="entry name" value="DUF2619"/>
    <property type="match status" value="1"/>
</dbReference>
<evidence type="ECO:0000313" key="3">
    <source>
        <dbReference type="Proteomes" id="UP000248646"/>
    </source>
</evidence>
<feature type="transmembrane region" description="Helical" evidence="1">
    <location>
        <begin position="66"/>
        <end position="84"/>
    </location>
</feature>
<dbReference type="EMBL" id="QKZI01000001">
    <property type="protein sequence ID" value="PZX07121.1"/>
    <property type="molecule type" value="Genomic_DNA"/>
</dbReference>
<dbReference type="InterPro" id="IPR020390">
    <property type="entry name" value="Uncharacterised_YqhV"/>
</dbReference>
<sequence>MEKALLLIIMLRLLSGSIELTAAMFMMKYNDLEKAFYINTLLALVGPIILVVTTGLALTGLTEKISITRMVCLFSGIILILYSLRSN</sequence>
<accession>A0A2W7MTI0</accession>
<feature type="transmembrane region" description="Helical" evidence="1">
    <location>
        <begin position="36"/>
        <end position="59"/>
    </location>
</feature>
<proteinExistence type="predicted"/>
<dbReference type="AlphaFoldDB" id="A0A2W7MTI0"/>
<gene>
    <name evidence="2" type="ORF">C7437_101229</name>
</gene>
<evidence type="ECO:0000313" key="2">
    <source>
        <dbReference type="EMBL" id="PZX07121.1"/>
    </source>
</evidence>
<organism evidence="2 3">
    <name type="scientific">Psychrobacillus insolitus</name>
    <dbReference type="NCBI Taxonomy" id="1461"/>
    <lineage>
        <taxon>Bacteria</taxon>
        <taxon>Bacillati</taxon>
        <taxon>Bacillota</taxon>
        <taxon>Bacilli</taxon>
        <taxon>Bacillales</taxon>
        <taxon>Bacillaceae</taxon>
        <taxon>Psychrobacillus</taxon>
    </lineage>
</organism>
<reference evidence="2 3" key="1">
    <citation type="submission" date="2018-06" db="EMBL/GenBank/DDBJ databases">
        <title>Genomic Encyclopedia of Type Strains, Phase IV (KMG-IV): sequencing the most valuable type-strain genomes for metagenomic binning, comparative biology and taxonomic classification.</title>
        <authorList>
            <person name="Goeker M."/>
        </authorList>
    </citation>
    <scope>NUCLEOTIDE SEQUENCE [LARGE SCALE GENOMIC DNA]</scope>
    <source>
        <strain evidence="2 3">DSM 5</strain>
    </source>
</reference>
<name>A0A2W7MTI0_9BACI</name>
<evidence type="ECO:0000256" key="1">
    <source>
        <dbReference type="SAM" id="Phobius"/>
    </source>
</evidence>
<comment type="caution">
    <text evidence="2">The sequence shown here is derived from an EMBL/GenBank/DDBJ whole genome shotgun (WGS) entry which is preliminary data.</text>
</comment>
<protein>
    <submittedName>
        <fullName evidence="2">Uncharacterized protein DUF2619</fullName>
    </submittedName>
</protein>
<keyword evidence="1" id="KW-0812">Transmembrane</keyword>
<dbReference type="RefSeq" id="WP_111437809.1">
    <property type="nucleotide sequence ID" value="NZ_QKZI01000001.1"/>
</dbReference>
<keyword evidence="1" id="KW-0472">Membrane</keyword>